<dbReference type="EMBL" id="JADIMM010000080">
    <property type="protein sequence ID" value="MBO8457895.1"/>
    <property type="molecule type" value="Genomic_DNA"/>
</dbReference>
<name>A0A9D9N2L7_9SPIR</name>
<keyword evidence="1" id="KW-0732">Signal</keyword>
<reference evidence="3" key="1">
    <citation type="submission" date="2020-10" db="EMBL/GenBank/DDBJ databases">
        <authorList>
            <person name="Gilroy R."/>
        </authorList>
    </citation>
    <scope>NUCLEOTIDE SEQUENCE</scope>
    <source>
        <strain evidence="3">10532</strain>
    </source>
</reference>
<dbReference type="Pfam" id="PF26342">
    <property type="entry name" value="TP_1001_2nd"/>
    <property type="match status" value="1"/>
</dbReference>
<feature type="domain" description="TP-1001-like C-terminal" evidence="2">
    <location>
        <begin position="123"/>
        <end position="304"/>
    </location>
</feature>
<evidence type="ECO:0000259" key="2">
    <source>
        <dbReference type="Pfam" id="PF26342"/>
    </source>
</evidence>
<accession>A0A9D9N2L7</accession>
<proteinExistence type="predicted"/>
<dbReference type="Proteomes" id="UP000823638">
    <property type="component" value="Unassembled WGS sequence"/>
</dbReference>
<dbReference type="AlphaFoldDB" id="A0A9D9N2L7"/>
<evidence type="ECO:0000313" key="4">
    <source>
        <dbReference type="Proteomes" id="UP000823638"/>
    </source>
</evidence>
<feature type="signal peptide" evidence="1">
    <location>
        <begin position="1"/>
        <end position="19"/>
    </location>
</feature>
<sequence length="341" mass="37535">MSKKKIIILISILTLLFSACPLEEGISAITCEAEEIPAIEAFHVLSKNSIKIKFTGTVNEVEIVSEPDLGFPEIVKSGTEVEVIFPQNTEVGKKYIISGSARAGKVSTLDFELNILGFNDRVPGLFINEIRTDYSKPKAEFIEFRSLSDGNLSGVTVEIASAEEEGIYIFPPVEIQKGDYITLHLRKLTETEGALIEDDLLSKTSGYCGTDTNENAWDFWVETDKKLLRKSDVIILYETKEGKIIDGAVMTEGNISQWKSEILANKALCLVNSGIWGPDEKNQNGIYTTTEEGSNLTTTTRTLGLVPGLETILPRTKEMWQVCDTGDASPGSENSTSVYEQ</sequence>
<dbReference type="PROSITE" id="PS51257">
    <property type="entry name" value="PROKAR_LIPOPROTEIN"/>
    <property type="match status" value="1"/>
</dbReference>
<reference evidence="3" key="2">
    <citation type="journal article" date="2021" name="PeerJ">
        <title>Extensive microbial diversity within the chicken gut microbiome revealed by metagenomics and culture.</title>
        <authorList>
            <person name="Gilroy R."/>
            <person name="Ravi A."/>
            <person name="Getino M."/>
            <person name="Pursley I."/>
            <person name="Horton D.L."/>
            <person name="Alikhan N.F."/>
            <person name="Baker D."/>
            <person name="Gharbi K."/>
            <person name="Hall N."/>
            <person name="Watson M."/>
            <person name="Adriaenssens E.M."/>
            <person name="Foster-Nyarko E."/>
            <person name="Jarju S."/>
            <person name="Secka A."/>
            <person name="Antonio M."/>
            <person name="Oren A."/>
            <person name="Chaudhuri R.R."/>
            <person name="La Ragione R."/>
            <person name="Hildebrand F."/>
            <person name="Pallen M.J."/>
        </authorList>
    </citation>
    <scope>NUCLEOTIDE SEQUENCE</scope>
    <source>
        <strain evidence="3">10532</strain>
    </source>
</reference>
<feature type="chain" id="PRO_5039611166" description="TP-1001-like C-terminal domain-containing protein" evidence="1">
    <location>
        <begin position="20"/>
        <end position="341"/>
    </location>
</feature>
<dbReference type="InterPro" id="IPR058683">
    <property type="entry name" value="TP_1001-like_C"/>
</dbReference>
<organism evidence="3 4">
    <name type="scientific">Candidatus Gallitreponema excrementavium</name>
    <dbReference type="NCBI Taxonomy" id="2840840"/>
    <lineage>
        <taxon>Bacteria</taxon>
        <taxon>Pseudomonadati</taxon>
        <taxon>Spirochaetota</taxon>
        <taxon>Spirochaetia</taxon>
        <taxon>Spirochaetales</taxon>
        <taxon>Candidatus Gallitreponema</taxon>
    </lineage>
</organism>
<gene>
    <name evidence="3" type="ORF">IAA81_06665</name>
</gene>
<comment type="caution">
    <text evidence="3">The sequence shown here is derived from an EMBL/GenBank/DDBJ whole genome shotgun (WGS) entry which is preliminary data.</text>
</comment>
<evidence type="ECO:0000313" key="3">
    <source>
        <dbReference type="EMBL" id="MBO8457895.1"/>
    </source>
</evidence>
<evidence type="ECO:0000256" key="1">
    <source>
        <dbReference type="SAM" id="SignalP"/>
    </source>
</evidence>
<protein>
    <recommendedName>
        <fullName evidence="2">TP-1001-like C-terminal domain-containing protein</fullName>
    </recommendedName>
</protein>